<dbReference type="HOGENOM" id="CLU_1329698_0_0_4"/>
<dbReference type="KEGG" id="eba:p2A266"/>
<dbReference type="eggNOG" id="COG2801">
    <property type="taxonomic scope" value="Bacteria"/>
</dbReference>
<name>Q5NWA6_AROAE</name>
<dbReference type="Pfam" id="PF13276">
    <property type="entry name" value="HTH_21"/>
    <property type="match status" value="1"/>
</dbReference>
<feature type="domain" description="HTH-like" evidence="2">
    <location>
        <begin position="94"/>
        <end position="151"/>
    </location>
</feature>
<proteinExistence type="predicted"/>
<organism evidence="3 4">
    <name type="scientific">Aromatoleum aromaticum (strain DSM 19018 / LMG 30748 / EbN1)</name>
    <name type="common">Azoarcus sp. (strain EbN1)</name>
    <dbReference type="NCBI Taxonomy" id="76114"/>
    <lineage>
        <taxon>Bacteria</taxon>
        <taxon>Pseudomonadati</taxon>
        <taxon>Pseudomonadota</taxon>
        <taxon>Betaproteobacteria</taxon>
        <taxon>Rhodocyclales</taxon>
        <taxon>Rhodocyclaceae</taxon>
        <taxon>Aromatoleum</taxon>
    </lineage>
</organism>
<geneLocation type="plasmid" evidence="4">
    <name>pAzo2</name>
</geneLocation>
<protein>
    <submittedName>
        <fullName evidence="3">Transposase</fullName>
    </submittedName>
</protein>
<dbReference type="EMBL" id="CR555308">
    <property type="protein sequence ID" value="CAI10658.1"/>
    <property type="molecule type" value="Genomic_DNA"/>
</dbReference>
<dbReference type="PANTHER" id="PTHR46889:SF4">
    <property type="entry name" value="TRANSPOSASE INSO FOR INSERTION SEQUENCE ELEMENT IS911B-RELATED"/>
    <property type="match status" value="1"/>
</dbReference>
<evidence type="ECO:0000313" key="4">
    <source>
        <dbReference type="Proteomes" id="UP000006552"/>
    </source>
</evidence>
<keyword evidence="3" id="KW-0614">Plasmid</keyword>
<feature type="region of interest" description="Disordered" evidence="1">
    <location>
        <begin position="1"/>
        <end position="42"/>
    </location>
</feature>
<accession>Q5NWA6</accession>
<sequence length="206" mass="22998">MSALHAGVSAGGAVGRGTGGRKRPVAQRVGGSPDRARRNKKGRRVLCQGVAARYAFMKHWRLRFPVKVMSRVFDVSRSGFYAWLKRPPSCKRQSDERLKVAINVAHPRSRETYDVPRLQPELAAGGFAAGRDRIARLWRELGLRCRQKRKFKATTNSNHSLPVAENVLGQTFAPRAPNQGWVTDLTYLPTGEGCLYPALPRMDALY</sequence>
<keyword evidence="4" id="KW-1185">Reference proteome</keyword>
<dbReference type="PANTHER" id="PTHR46889">
    <property type="entry name" value="TRANSPOSASE INSF FOR INSERTION SEQUENCE IS3B-RELATED"/>
    <property type="match status" value="1"/>
</dbReference>
<reference evidence="3 4" key="1">
    <citation type="journal article" date="2005" name="Arch. Microbiol.">
        <title>The genome sequence of an anaerobic aromatic-degrading denitrifying bacterium, strain EbN1.</title>
        <authorList>
            <person name="Rabus R."/>
            <person name="Kube M."/>
            <person name="Heider J."/>
            <person name="Beck A."/>
            <person name="Heitmann K."/>
            <person name="Widdel F."/>
            <person name="Reinhardt R."/>
        </authorList>
    </citation>
    <scope>NUCLEOTIDE SEQUENCE [LARGE SCALE GENOMIC DNA]</scope>
    <source>
        <strain evidence="3 4">EbN1</strain>
        <plasmid evidence="4">Plasmid pAzo2</plasmid>
    </source>
</reference>
<dbReference type="Proteomes" id="UP000006552">
    <property type="component" value="Plasmid 2"/>
</dbReference>
<gene>
    <name evidence="3" type="primary">tnp2PF10</name>
    <name evidence="3" type="ORF">p2A266</name>
</gene>
<dbReference type="AlphaFoldDB" id="Q5NWA6"/>
<dbReference type="InterPro" id="IPR050900">
    <property type="entry name" value="Transposase_IS3/IS150/IS904"/>
</dbReference>
<dbReference type="InterPro" id="IPR025948">
    <property type="entry name" value="HTH-like_dom"/>
</dbReference>
<evidence type="ECO:0000256" key="1">
    <source>
        <dbReference type="SAM" id="MobiDB-lite"/>
    </source>
</evidence>
<evidence type="ECO:0000313" key="3">
    <source>
        <dbReference type="EMBL" id="CAI10658.1"/>
    </source>
</evidence>
<evidence type="ECO:0000259" key="2">
    <source>
        <dbReference type="Pfam" id="PF13276"/>
    </source>
</evidence>
<feature type="compositionally biased region" description="Gly residues" evidence="1">
    <location>
        <begin position="9"/>
        <end position="18"/>
    </location>
</feature>